<gene>
    <name evidence="1" type="ORF">O6H91_15G017700</name>
</gene>
<reference evidence="2" key="1">
    <citation type="journal article" date="2024" name="Proc. Natl. Acad. Sci. U.S.A.">
        <title>Extraordinary preservation of gene collinearity over three hundred million years revealed in homosporous lycophytes.</title>
        <authorList>
            <person name="Li C."/>
            <person name="Wickell D."/>
            <person name="Kuo L.Y."/>
            <person name="Chen X."/>
            <person name="Nie B."/>
            <person name="Liao X."/>
            <person name="Peng D."/>
            <person name="Ji J."/>
            <person name="Jenkins J."/>
            <person name="Williams M."/>
            <person name="Shu S."/>
            <person name="Plott C."/>
            <person name="Barry K."/>
            <person name="Rajasekar S."/>
            <person name="Grimwood J."/>
            <person name="Han X."/>
            <person name="Sun S."/>
            <person name="Hou Z."/>
            <person name="He W."/>
            <person name="Dai G."/>
            <person name="Sun C."/>
            <person name="Schmutz J."/>
            <person name="Leebens-Mack J.H."/>
            <person name="Li F.W."/>
            <person name="Wang L."/>
        </authorList>
    </citation>
    <scope>NUCLEOTIDE SEQUENCE [LARGE SCALE GENOMIC DNA]</scope>
    <source>
        <strain evidence="2">cv. PW_Plant_1</strain>
    </source>
</reference>
<protein>
    <submittedName>
        <fullName evidence="1">Uncharacterized protein</fullName>
    </submittedName>
</protein>
<comment type="caution">
    <text evidence="1">The sequence shown here is derived from an EMBL/GenBank/DDBJ whole genome shotgun (WGS) entry which is preliminary data.</text>
</comment>
<accession>A0ACC2BGC9</accession>
<dbReference type="Proteomes" id="UP001162992">
    <property type="component" value="Chromosome 15"/>
</dbReference>
<name>A0ACC2BGC9_DIPCM</name>
<sequence>MGCQGKSADRNRSGSLGGHRQAEPSVDRASTGAGKVIYRQRGGSEARQISEPQDGARQPLGRRETQKKEETFRRQADTQHTEATSLRQGIEQPVAGQHALSISNLQGFLVNQSCKQILERATGRALAFLNQRSATRLQTTTCNVYSRQIHKQQFQAINWAFFLNLFVADRALKEKG</sequence>
<proteinExistence type="predicted"/>
<organism evidence="1 2">
    <name type="scientific">Diphasiastrum complanatum</name>
    <name type="common">Issler's clubmoss</name>
    <name type="synonym">Lycopodium complanatum</name>
    <dbReference type="NCBI Taxonomy" id="34168"/>
    <lineage>
        <taxon>Eukaryota</taxon>
        <taxon>Viridiplantae</taxon>
        <taxon>Streptophyta</taxon>
        <taxon>Embryophyta</taxon>
        <taxon>Tracheophyta</taxon>
        <taxon>Lycopodiopsida</taxon>
        <taxon>Lycopodiales</taxon>
        <taxon>Lycopodiaceae</taxon>
        <taxon>Lycopodioideae</taxon>
        <taxon>Diphasiastrum</taxon>
    </lineage>
</organism>
<evidence type="ECO:0000313" key="2">
    <source>
        <dbReference type="Proteomes" id="UP001162992"/>
    </source>
</evidence>
<keyword evidence="2" id="KW-1185">Reference proteome</keyword>
<evidence type="ECO:0000313" key="1">
    <source>
        <dbReference type="EMBL" id="KAJ7528754.1"/>
    </source>
</evidence>
<dbReference type="EMBL" id="CM055106">
    <property type="protein sequence ID" value="KAJ7528754.1"/>
    <property type="molecule type" value="Genomic_DNA"/>
</dbReference>